<name>A0A0E8FV82_BORPT</name>
<gene>
    <name evidence="1" type="primary">ybaA</name>
    <name evidence="1" type="ORF">NCTC10911_02421</name>
</gene>
<evidence type="ECO:0000313" key="2">
    <source>
        <dbReference type="Proteomes" id="UP000255014"/>
    </source>
</evidence>
<dbReference type="OMA" id="RMFWGGF"/>
<dbReference type="Pfam" id="PF07237">
    <property type="entry name" value="DUF1428"/>
    <property type="match status" value="1"/>
</dbReference>
<dbReference type="PIRSF" id="PIRSF007028">
    <property type="entry name" value="UCP007028"/>
    <property type="match status" value="1"/>
</dbReference>
<dbReference type="SUPFAM" id="SSF54909">
    <property type="entry name" value="Dimeric alpha+beta barrel"/>
    <property type="match status" value="1"/>
</dbReference>
<protein>
    <submittedName>
        <fullName evidence="1">Uncharacterized conserved protein</fullName>
    </submittedName>
</protein>
<organism evidence="1 2">
    <name type="scientific">Bordetella pertussis</name>
    <dbReference type="NCBI Taxonomy" id="520"/>
    <lineage>
        <taxon>Bacteria</taxon>
        <taxon>Pseudomonadati</taxon>
        <taxon>Pseudomonadota</taxon>
        <taxon>Betaproteobacteria</taxon>
        <taxon>Burkholderiales</taxon>
        <taxon>Alcaligenaceae</taxon>
        <taxon>Bordetella</taxon>
    </lineage>
</organism>
<accession>A0A0E8FV82</accession>
<dbReference type="Gene3D" id="3.30.70.100">
    <property type="match status" value="1"/>
</dbReference>
<dbReference type="Proteomes" id="UP000255014">
    <property type="component" value="Unassembled WGS sequence"/>
</dbReference>
<dbReference type="InterPro" id="IPR009874">
    <property type="entry name" value="DUF1428"/>
</dbReference>
<dbReference type="InterPro" id="IPR011008">
    <property type="entry name" value="Dimeric_a/b-barrel"/>
</dbReference>
<dbReference type="EMBL" id="UFTT01000002">
    <property type="protein sequence ID" value="SUV65372.1"/>
    <property type="molecule type" value="Genomic_DNA"/>
</dbReference>
<sequence length="118" mass="13139">MDQYVDGFLLSVPNDKLDTYRQMATKAGAIWKEHGALAYCECTGDDLDIEGMVSFKTSAAAREGETVVFAWIVYPSRAERDRINAAVMADPRLKEQCVDGVFDCKRMAYGGFKTLVNL</sequence>
<evidence type="ECO:0000313" key="1">
    <source>
        <dbReference type="EMBL" id="SUV65372.1"/>
    </source>
</evidence>
<dbReference type="RefSeq" id="WP_003816964.1">
    <property type="nucleotide sequence ID" value="NZ_AP024746.1"/>
</dbReference>
<dbReference type="GeneID" id="69601922"/>
<reference evidence="1 2" key="1">
    <citation type="submission" date="2018-06" db="EMBL/GenBank/DDBJ databases">
        <authorList>
            <consortium name="Pathogen Informatics"/>
            <person name="Doyle S."/>
        </authorList>
    </citation>
    <scope>NUCLEOTIDE SEQUENCE [LARGE SCALE GENOMIC DNA]</scope>
    <source>
        <strain evidence="1 2">NCTC10911</strain>
    </source>
</reference>
<proteinExistence type="predicted"/>
<dbReference type="AlphaFoldDB" id="A0A0E8FV82"/>